<keyword evidence="2" id="KW-1185">Reference proteome</keyword>
<name>A0ABM8IZH7_9CREN</name>
<dbReference type="Proteomes" id="UP001341135">
    <property type="component" value="Chromosome"/>
</dbReference>
<evidence type="ECO:0000313" key="2">
    <source>
        <dbReference type="Proteomes" id="UP001341135"/>
    </source>
</evidence>
<proteinExistence type="predicted"/>
<reference evidence="1 2" key="1">
    <citation type="submission" date="2023-09" db="EMBL/GenBank/DDBJ databases">
        <title>Pyrofollis japonicus gen. nov. sp. nov., a novel member of the family Pyrodictiaceae isolated from the Iheya North hydrothermal field.</title>
        <authorList>
            <person name="Miyazaki U."/>
            <person name="Sanari M."/>
            <person name="Tame A."/>
            <person name="Kitajima M."/>
            <person name="Okamoto A."/>
            <person name="Sawayama S."/>
            <person name="Miyazaki J."/>
            <person name="Takai K."/>
            <person name="Nakagawa S."/>
        </authorList>
    </citation>
    <scope>NUCLEOTIDE SEQUENCE [LARGE SCALE GENOMIC DNA]</scope>
    <source>
        <strain evidence="1 2">AV2</strain>
    </source>
</reference>
<accession>A0ABM8IZH7</accession>
<gene>
    <name evidence="1" type="ORF">PABY_11990</name>
</gene>
<dbReference type="EMBL" id="AP028907">
    <property type="protein sequence ID" value="BES81632.1"/>
    <property type="molecule type" value="Genomic_DNA"/>
</dbReference>
<sequence>MSTIVLESFGPFASRYEVEIKPLTLFIGRNSAGKSVIAHLIWAIATATPDFDSLFKVFDEKGAGSMHKSC</sequence>
<dbReference type="GeneID" id="89289217"/>
<protein>
    <recommendedName>
        <fullName evidence="3">AAA domain-containing protein</fullName>
    </recommendedName>
</protein>
<dbReference type="RefSeq" id="WP_338252880.1">
    <property type="nucleotide sequence ID" value="NZ_AP028907.1"/>
</dbReference>
<evidence type="ECO:0008006" key="3">
    <source>
        <dbReference type="Google" id="ProtNLM"/>
    </source>
</evidence>
<organism evidence="1 2">
    <name type="scientific">Pyrodictium abyssi</name>
    <dbReference type="NCBI Taxonomy" id="54256"/>
    <lineage>
        <taxon>Archaea</taxon>
        <taxon>Thermoproteota</taxon>
        <taxon>Thermoprotei</taxon>
        <taxon>Desulfurococcales</taxon>
        <taxon>Pyrodictiaceae</taxon>
        <taxon>Pyrodictium</taxon>
    </lineage>
</organism>
<evidence type="ECO:0000313" key="1">
    <source>
        <dbReference type="EMBL" id="BES81632.1"/>
    </source>
</evidence>